<sequence length="136" mass="15444">MGVNFDAYVYVDQELAMCDVLGCMWKKCVVSWQNGSCKDEGQDGGEDDDDEARPEPVSSFMEILHAFKTMRAFVYGHDIAETDQVNIVYTNTPSDAIDTPISESRWAAIFDGWIDEFSNKNDNHAEHIERHEDEGK</sequence>
<feature type="compositionally biased region" description="Acidic residues" evidence="1">
    <location>
        <begin position="42"/>
        <end position="52"/>
    </location>
</feature>
<name>A0A7R8Z6N6_TIMDO</name>
<evidence type="ECO:0000313" key="2">
    <source>
        <dbReference type="EMBL" id="CAD7195835.1"/>
    </source>
</evidence>
<feature type="region of interest" description="Disordered" evidence="1">
    <location>
        <begin position="35"/>
        <end position="54"/>
    </location>
</feature>
<organism evidence="2">
    <name type="scientific">Timema douglasi</name>
    <name type="common">Walking stick</name>
    <dbReference type="NCBI Taxonomy" id="61478"/>
    <lineage>
        <taxon>Eukaryota</taxon>
        <taxon>Metazoa</taxon>
        <taxon>Ecdysozoa</taxon>
        <taxon>Arthropoda</taxon>
        <taxon>Hexapoda</taxon>
        <taxon>Insecta</taxon>
        <taxon>Pterygota</taxon>
        <taxon>Neoptera</taxon>
        <taxon>Polyneoptera</taxon>
        <taxon>Phasmatodea</taxon>
        <taxon>Timematodea</taxon>
        <taxon>Timematoidea</taxon>
        <taxon>Timematidae</taxon>
        <taxon>Timema</taxon>
    </lineage>
</organism>
<dbReference type="AlphaFoldDB" id="A0A7R8Z6N6"/>
<proteinExistence type="predicted"/>
<evidence type="ECO:0000256" key="1">
    <source>
        <dbReference type="SAM" id="MobiDB-lite"/>
    </source>
</evidence>
<dbReference type="EMBL" id="OA564911">
    <property type="protein sequence ID" value="CAD7195835.1"/>
    <property type="molecule type" value="Genomic_DNA"/>
</dbReference>
<gene>
    <name evidence="2" type="ORF">TDIB3V08_LOCUS2208</name>
</gene>
<accession>A0A7R8Z6N6</accession>
<reference evidence="2" key="1">
    <citation type="submission" date="2020-11" db="EMBL/GenBank/DDBJ databases">
        <authorList>
            <person name="Tran Van P."/>
        </authorList>
    </citation>
    <scope>NUCLEOTIDE SEQUENCE</scope>
</reference>
<protein>
    <submittedName>
        <fullName evidence="2">Uncharacterized protein</fullName>
    </submittedName>
</protein>